<dbReference type="Pfam" id="PF00480">
    <property type="entry name" value="ROK"/>
    <property type="match status" value="1"/>
</dbReference>
<evidence type="ECO:0000313" key="2">
    <source>
        <dbReference type="EMBL" id="GAA4174153.1"/>
    </source>
</evidence>
<evidence type="ECO:0000256" key="1">
    <source>
        <dbReference type="ARBA" id="ARBA00006479"/>
    </source>
</evidence>
<reference evidence="3" key="1">
    <citation type="journal article" date="2019" name="Int. J. Syst. Evol. Microbiol.">
        <title>The Global Catalogue of Microorganisms (GCM) 10K type strain sequencing project: providing services to taxonomists for standard genome sequencing and annotation.</title>
        <authorList>
            <consortium name="The Broad Institute Genomics Platform"/>
            <consortium name="The Broad Institute Genome Sequencing Center for Infectious Disease"/>
            <person name="Wu L."/>
            <person name="Ma J."/>
        </authorList>
    </citation>
    <scope>NUCLEOTIDE SEQUENCE [LARGE SCALE GENOMIC DNA]</scope>
    <source>
        <strain evidence="3">JCM 17591</strain>
    </source>
</reference>
<gene>
    <name evidence="2" type="ORF">GCM10022287_17590</name>
</gene>
<dbReference type="Gene3D" id="3.30.420.40">
    <property type="match status" value="2"/>
</dbReference>
<dbReference type="PANTHER" id="PTHR18964:SF149">
    <property type="entry name" value="BIFUNCTIONAL UDP-N-ACETYLGLUCOSAMINE 2-EPIMERASE_N-ACETYLMANNOSAMINE KINASE"/>
    <property type="match status" value="1"/>
</dbReference>
<evidence type="ECO:0000313" key="3">
    <source>
        <dbReference type="Proteomes" id="UP001501079"/>
    </source>
</evidence>
<proteinExistence type="inferred from homology"/>
<dbReference type="SUPFAM" id="SSF53067">
    <property type="entry name" value="Actin-like ATPase domain"/>
    <property type="match status" value="1"/>
</dbReference>
<accession>A0ABP7ZZC3</accession>
<dbReference type="InterPro" id="IPR043129">
    <property type="entry name" value="ATPase_NBD"/>
</dbReference>
<dbReference type="CDD" id="cd23763">
    <property type="entry name" value="ASKHA_ATPase_ROK"/>
    <property type="match status" value="1"/>
</dbReference>
<dbReference type="InterPro" id="IPR000600">
    <property type="entry name" value="ROK"/>
</dbReference>
<dbReference type="EMBL" id="BAABBW010000003">
    <property type="protein sequence ID" value="GAA4174153.1"/>
    <property type="molecule type" value="Genomic_DNA"/>
</dbReference>
<dbReference type="PANTHER" id="PTHR18964">
    <property type="entry name" value="ROK (REPRESSOR, ORF, KINASE) FAMILY"/>
    <property type="match status" value="1"/>
</dbReference>
<comment type="similarity">
    <text evidence="1">Belongs to the ROK (NagC/XylR) family.</text>
</comment>
<keyword evidence="3" id="KW-1185">Reference proteome</keyword>
<dbReference type="Proteomes" id="UP001501079">
    <property type="component" value="Unassembled WGS sequence"/>
</dbReference>
<protein>
    <submittedName>
        <fullName evidence="2">ROK family protein</fullName>
    </submittedName>
</protein>
<sequence>MLDFAFGHEVFDASEVIAATGLTRSTALGVCAELTTRGWLVEVEDARAAGTYSKGRPARRYRLRVDAALVAALDAGEHHVVALVTDLSGAVRGRAEGRFGAQTAGRRLAVIRKTLDAAIADADGGLPIVTVVGIPAPVDASGASPDGDGFWRLMNPQLAKRLDGYGRIVVENDANLAVLAEQSRLGGEAESFAVLLSGERFGAGIMVDGHLLRGRHGGAGELRLLNLVDAVGSADGLGQLAREWGREAARSGKVKPKSPLAATAPEQLTAEDVLSAASENDPVATRIVERLGERLAQIAEILVSLLDVERVVVAGAIAAAAGPIIASAQRNLAENFYPPLPIVAASELGGDVVVLGAVQRALDEVRTDPLSLQIAL</sequence>
<comment type="caution">
    <text evidence="2">The sequence shown here is derived from an EMBL/GenBank/DDBJ whole genome shotgun (WGS) entry which is preliminary data.</text>
</comment>
<name>A0ABP7ZZC3_9MICO</name>
<organism evidence="2 3">
    <name type="scientific">Gryllotalpicola koreensis</name>
    <dbReference type="NCBI Taxonomy" id="993086"/>
    <lineage>
        <taxon>Bacteria</taxon>
        <taxon>Bacillati</taxon>
        <taxon>Actinomycetota</taxon>
        <taxon>Actinomycetes</taxon>
        <taxon>Micrococcales</taxon>
        <taxon>Microbacteriaceae</taxon>
        <taxon>Gryllotalpicola</taxon>
    </lineage>
</organism>